<dbReference type="STRING" id="1629334.Cva_01376"/>
<sequence>MTSYTNALTGGLIQPSNMSYVAYSFAEDLRLAWPSTFGNNPKVTASIMDLTAEKDGLSIILPDARSVSVGQNI</sequence>
<dbReference type="AlphaFoldDB" id="A0A0K8MDT3"/>
<proteinExistence type="predicted"/>
<dbReference type="EMBL" id="BBVC01000081">
    <property type="protein sequence ID" value="GAO98710.1"/>
    <property type="molecule type" value="Genomic_DNA"/>
</dbReference>
<gene>
    <name evidence="1" type="ORF">Cva_01376</name>
</gene>
<keyword evidence="2" id="KW-1185">Reference proteome</keyword>
<accession>A0A0K8MDT3</accession>
<reference evidence="1 2" key="1">
    <citation type="submission" date="2015-03" db="EMBL/GenBank/DDBJ databases">
        <title>Caedibacter varicaedens, whole genome shotgun sequence.</title>
        <authorList>
            <person name="Suzuki H."/>
            <person name="Dapper A.L."/>
            <person name="Gibson A.K."/>
            <person name="Jackson C."/>
            <person name="Lee H."/>
            <person name="Pejaver V.R."/>
            <person name="Doak T."/>
            <person name="Lynch M."/>
        </authorList>
    </citation>
    <scope>NUCLEOTIDE SEQUENCE [LARGE SCALE GENOMIC DNA]</scope>
</reference>
<evidence type="ECO:0000313" key="1">
    <source>
        <dbReference type="EMBL" id="GAO98710.1"/>
    </source>
</evidence>
<protein>
    <submittedName>
        <fullName evidence="1">Uncharacterized protein</fullName>
    </submittedName>
</protein>
<evidence type="ECO:0000313" key="2">
    <source>
        <dbReference type="Proteomes" id="UP000036771"/>
    </source>
</evidence>
<name>A0A0K8MDT3_9PROT</name>
<organism evidence="1 2">
    <name type="scientific">Caedimonas varicaedens</name>
    <dbReference type="NCBI Taxonomy" id="1629334"/>
    <lineage>
        <taxon>Bacteria</taxon>
        <taxon>Pseudomonadati</taxon>
        <taxon>Pseudomonadota</taxon>
        <taxon>Alphaproteobacteria</taxon>
        <taxon>Holosporales</taxon>
        <taxon>Caedimonadaceae</taxon>
        <taxon>Caedimonas</taxon>
    </lineage>
</organism>
<dbReference type="Proteomes" id="UP000036771">
    <property type="component" value="Unassembled WGS sequence"/>
</dbReference>
<comment type="caution">
    <text evidence="1">The sequence shown here is derived from an EMBL/GenBank/DDBJ whole genome shotgun (WGS) entry which is preliminary data.</text>
</comment>